<name>G0A320_METMM</name>
<reference evidence="3" key="3">
    <citation type="submission" date="2011-05" db="EMBL/GenBank/DDBJ databases">
        <title>Complete sequence of Methylomonas methanica MC09.</title>
        <authorList>
            <consortium name="US DOE Joint Genome Institute"/>
            <person name="Lucas S."/>
            <person name="Han J."/>
            <person name="Lapidus A."/>
            <person name="Cheng J.-F."/>
            <person name="Goodwin L."/>
            <person name="Pitluck S."/>
            <person name="Peters L."/>
            <person name="Mikhailova N."/>
            <person name="Teshima H."/>
            <person name="Han C."/>
            <person name="Tapia R."/>
            <person name="Land M."/>
            <person name="Hauser L."/>
            <person name="Kyrpides N."/>
            <person name="Ivanova N."/>
            <person name="Pagani I."/>
            <person name="Stein L."/>
            <person name="Woyke T."/>
        </authorList>
    </citation>
    <scope>NUCLEOTIDE SEQUENCE [LARGE SCALE GENOMIC DNA]</scope>
    <source>
        <strain evidence="3">MC09</strain>
    </source>
</reference>
<dbReference type="AlphaFoldDB" id="G0A320"/>
<dbReference type="KEGG" id="mmt:Metme_4330"/>
<dbReference type="EMBL" id="CP002738">
    <property type="protein sequence ID" value="AEG02679.1"/>
    <property type="molecule type" value="Genomic_DNA"/>
</dbReference>
<evidence type="ECO:0000313" key="3">
    <source>
        <dbReference type="Proteomes" id="UP000008888"/>
    </source>
</evidence>
<dbReference type="eggNOG" id="ENOG502Z95M">
    <property type="taxonomic scope" value="Bacteria"/>
</dbReference>
<dbReference type="STRING" id="857087.Metme_4330"/>
<dbReference type="RefSeq" id="WP_013820893.1">
    <property type="nucleotide sequence ID" value="NC_015572.1"/>
</dbReference>
<feature type="signal peptide" evidence="1">
    <location>
        <begin position="1"/>
        <end position="28"/>
    </location>
</feature>
<evidence type="ECO:0008006" key="4">
    <source>
        <dbReference type="Google" id="ProtNLM"/>
    </source>
</evidence>
<dbReference type="Gene3D" id="6.10.250.2140">
    <property type="match status" value="1"/>
</dbReference>
<dbReference type="Gene3D" id="1.20.120.1940">
    <property type="entry name" value="YfdX protein domain"/>
    <property type="match status" value="1"/>
</dbReference>
<dbReference type="OrthoDB" id="6506866at2"/>
<reference evidence="2 3" key="1">
    <citation type="journal article" date="2011" name="J. Bacteriol.">
        <title>Complete Genome Sequence of the Aerobic Marine Methanotroph Methylomonas methanica MC09.</title>
        <authorList>
            <person name="Boden R."/>
            <person name="Cunliffe M."/>
            <person name="Scanlan J."/>
            <person name="Moussard H."/>
            <person name="Kits K.D."/>
            <person name="Klotz M.G."/>
            <person name="Jetten M.S."/>
            <person name="Vuilleumier S."/>
            <person name="Han J."/>
            <person name="Peters L."/>
            <person name="Mikhailova N."/>
            <person name="Teshima H."/>
            <person name="Tapia R."/>
            <person name="Kyrpides N."/>
            <person name="Ivanova N."/>
            <person name="Pagani I."/>
            <person name="Cheng J.F."/>
            <person name="Goodwin L."/>
            <person name="Han C."/>
            <person name="Hauser L."/>
            <person name="Land M.L."/>
            <person name="Lapidus A."/>
            <person name="Lucas S."/>
            <person name="Pitluck S."/>
            <person name="Woyke T."/>
            <person name="Stein L."/>
            <person name="Murrell J.C."/>
        </authorList>
    </citation>
    <scope>NUCLEOTIDE SEQUENCE [LARGE SCALE GENOMIC DNA]</scope>
    <source>
        <strain evidence="2 3">MC09</strain>
    </source>
</reference>
<dbReference type="HOGENOM" id="CLU_091661_1_0_6"/>
<evidence type="ECO:0000313" key="2">
    <source>
        <dbReference type="EMBL" id="AEG02679.1"/>
    </source>
</evidence>
<feature type="chain" id="PRO_5003396816" description="YfdX protein" evidence="1">
    <location>
        <begin position="29"/>
        <end position="221"/>
    </location>
</feature>
<dbReference type="Pfam" id="PF10938">
    <property type="entry name" value="YfdX"/>
    <property type="match status" value="1"/>
</dbReference>
<proteinExistence type="predicted"/>
<dbReference type="Proteomes" id="UP000008888">
    <property type="component" value="Chromosome"/>
</dbReference>
<keyword evidence="3" id="KW-1185">Reference proteome</keyword>
<keyword evidence="1" id="KW-0732">Signal</keyword>
<gene>
    <name evidence="2" type="ordered locus">Metme_4330</name>
</gene>
<dbReference type="InterPro" id="IPR021236">
    <property type="entry name" value="Uncharacterised_YfdX"/>
</dbReference>
<reference key="2">
    <citation type="submission" date="2011-05" db="EMBL/GenBank/DDBJ databases">
        <title>Complete genome sequence of the aerobic marine methanotroph Methylomonas methanica MC09.</title>
        <authorList>
            <person name="Boden R."/>
            <person name="Cunliffe M."/>
            <person name="Scanlan J."/>
            <person name="Moussard H."/>
            <person name="Kits K.D."/>
            <person name="Klotz M."/>
            <person name="Jetten M."/>
            <person name="Vuilleumier S."/>
            <person name="Han J."/>
            <person name="Peters L."/>
            <person name="Mikhailova N."/>
            <person name="Teshima H."/>
            <person name="Tapia R."/>
            <person name="Kyrpides N."/>
            <person name="Ivanova N."/>
            <person name="Pagani I."/>
            <person name="Cheng J.-F."/>
            <person name="Goodwin L."/>
            <person name="Han C."/>
            <person name="Hauser L."/>
            <person name="Land M."/>
            <person name="Lapidus A."/>
            <person name="Lucas S."/>
            <person name="Pitluck S."/>
            <person name="Woyke T."/>
            <person name="Stein L.Y."/>
            <person name="Murrell C."/>
        </authorList>
    </citation>
    <scope>NUCLEOTIDE SEQUENCE</scope>
    <source>
        <strain>MC09</strain>
    </source>
</reference>
<accession>G0A320</accession>
<sequence length="221" mass="24536">MTTHKFVKYIPILTLIFGFSLLAHEVSAAEAGKEAKILDKVSKEGQMAVRELKWARVAIFDGNIPQAKDLLGKSKQQLAEVEKQAPELIVTVKTEQKIAGKTVDHDKKTITDDLVPIDAGLTLADDFVVTPEKQEKINKANEHLKNKEPAKAVQVLREADIGISVTRELMPVKNTIKHVDKAIELVDQHQYYEANLALKAAQDGLIIDSVILYEPIVEPTK</sequence>
<protein>
    <recommendedName>
        <fullName evidence="4">YfdX protein</fullName>
    </recommendedName>
</protein>
<evidence type="ECO:0000256" key="1">
    <source>
        <dbReference type="SAM" id="SignalP"/>
    </source>
</evidence>
<organism evidence="2 3">
    <name type="scientific">Methylomonas methanica (strain DSM 25384 / MC09)</name>
    <dbReference type="NCBI Taxonomy" id="857087"/>
    <lineage>
        <taxon>Bacteria</taxon>
        <taxon>Pseudomonadati</taxon>
        <taxon>Pseudomonadota</taxon>
        <taxon>Gammaproteobacteria</taxon>
        <taxon>Methylococcales</taxon>
        <taxon>Methylococcaceae</taxon>
        <taxon>Methylomonas</taxon>
    </lineage>
</organism>